<feature type="domain" description="Late embryogenesis abundant protein LEA-2 subgroup" evidence="7">
    <location>
        <begin position="85"/>
        <end position="177"/>
    </location>
</feature>
<evidence type="ECO:0000256" key="5">
    <source>
        <dbReference type="SAM" id="MobiDB-lite"/>
    </source>
</evidence>
<dbReference type="EMBL" id="JBBNAF010000007">
    <property type="protein sequence ID" value="KAK9127576.1"/>
    <property type="molecule type" value="Genomic_DNA"/>
</dbReference>
<evidence type="ECO:0000256" key="2">
    <source>
        <dbReference type="ARBA" id="ARBA00022692"/>
    </source>
</evidence>
<sequence>MAPPPPPPPAQPPRYHPTKGPEPDPRLMTGIGITALTLVALVGLVVLLTWLSIRPKGLNYTIEEAQVRGLNASQTHLNASFDLVFKAYNPNHRISVYYDSIEVSVLYSDQQTLAFDVVEPFYQPSRNVTRLESKPVARTVPLLSSVSRDLKHEKSSGEIGGLVVRVKARIRFKLGSWRSSHYVLRALCFPIVLHLDSSKAFERVGCDVDI</sequence>
<dbReference type="GO" id="GO:0005886">
    <property type="term" value="C:plasma membrane"/>
    <property type="evidence" value="ECO:0007669"/>
    <property type="project" value="TreeGrafter"/>
</dbReference>
<comment type="caution">
    <text evidence="8">The sequence shown here is derived from an EMBL/GenBank/DDBJ whole genome shotgun (WGS) entry which is preliminary data.</text>
</comment>
<dbReference type="AlphaFoldDB" id="A0AAP0J7E1"/>
<dbReference type="InterPro" id="IPR004864">
    <property type="entry name" value="LEA_2"/>
</dbReference>
<accession>A0AAP0J7E1</accession>
<feature type="compositionally biased region" description="Pro residues" evidence="5">
    <location>
        <begin position="1"/>
        <end position="15"/>
    </location>
</feature>
<proteinExistence type="predicted"/>
<evidence type="ECO:0000256" key="3">
    <source>
        <dbReference type="ARBA" id="ARBA00022989"/>
    </source>
</evidence>
<dbReference type="GO" id="GO:0098542">
    <property type="term" value="P:defense response to other organism"/>
    <property type="evidence" value="ECO:0007669"/>
    <property type="project" value="InterPro"/>
</dbReference>
<evidence type="ECO:0000256" key="4">
    <source>
        <dbReference type="ARBA" id="ARBA00023136"/>
    </source>
</evidence>
<evidence type="ECO:0000313" key="9">
    <source>
        <dbReference type="Proteomes" id="UP001420932"/>
    </source>
</evidence>
<name>A0AAP0J7E1_9MAGN</name>
<feature type="region of interest" description="Disordered" evidence="5">
    <location>
        <begin position="1"/>
        <end position="24"/>
    </location>
</feature>
<organism evidence="8 9">
    <name type="scientific">Stephania yunnanensis</name>
    <dbReference type="NCBI Taxonomy" id="152371"/>
    <lineage>
        <taxon>Eukaryota</taxon>
        <taxon>Viridiplantae</taxon>
        <taxon>Streptophyta</taxon>
        <taxon>Embryophyta</taxon>
        <taxon>Tracheophyta</taxon>
        <taxon>Spermatophyta</taxon>
        <taxon>Magnoliopsida</taxon>
        <taxon>Ranunculales</taxon>
        <taxon>Menispermaceae</taxon>
        <taxon>Menispermoideae</taxon>
        <taxon>Cissampelideae</taxon>
        <taxon>Stephania</taxon>
    </lineage>
</organism>
<gene>
    <name evidence="8" type="ORF">Syun_016373</name>
</gene>
<keyword evidence="4 6" id="KW-0472">Membrane</keyword>
<dbReference type="Pfam" id="PF03168">
    <property type="entry name" value="LEA_2"/>
    <property type="match status" value="1"/>
</dbReference>
<comment type="subcellular location">
    <subcellularLocation>
        <location evidence="1">Membrane</location>
        <topology evidence="1">Single-pass membrane protein</topology>
    </subcellularLocation>
</comment>
<protein>
    <recommendedName>
        <fullName evidence="7">Late embryogenesis abundant protein LEA-2 subgroup domain-containing protein</fullName>
    </recommendedName>
</protein>
<reference evidence="8 9" key="1">
    <citation type="submission" date="2024-01" db="EMBL/GenBank/DDBJ databases">
        <title>Genome assemblies of Stephania.</title>
        <authorList>
            <person name="Yang L."/>
        </authorList>
    </citation>
    <scope>NUCLEOTIDE SEQUENCE [LARGE SCALE GENOMIC DNA]</scope>
    <source>
        <strain evidence="8">YNDBR</strain>
        <tissue evidence="8">Leaf</tissue>
    </source>
</reference>
<dbReference type="PANTHER" id="PTHR31234:SF39">
    <property type="entry name" value="HARPIN-INDUCED PROTEIN 1 CONTAINING PROTEIN, EXPRESSED"/>
    <property type="match status" value="1"/>
</dbReference>
<keyword evidence="2 6" id="KW-0812">Transmembrane</keyword>
<keyword evidence="9" id="KW-1185">Reference proteome</keyword>
<dbReference type="InterPro" id="IPR044839">
    <property type="entry name" value="NDR1-like"/>
</dbReference>
<evidence type="ECO:0000313" key="8">
    <source>
        <dbReference type="EMBL" id="KAK9127576.1"/>
    </source>
</evidence>
<dbReference type="PANTHER" id="PTHR31234">
    <property type="entry name" value="LATE EMBRYOGENESIS ABUNDANT (LEA) HYDROXYPROLINE-RICH GLYCOPROTEIN FAMILY"/>
    <property type="match status" value="1"/>
</dbReference>
<evidence type="ECO:0000259" key="7">
    <source>
        <dbReference type="Pfam" id="PF03168"/>
    </source>
</evidence>
<dbReference type="Proteomes" id="UP001420932">
    <property type="component" value="Unassembled WGS sequence"/>
</dbReference>
<keyword evidence="3 6" id="KW-1133">Transmembrane helix</keyword>
<feature type="transmembrane region" description="Helical" evidence="6">
    <location>
        <begin position="27"/>
        <end position="51"/>
    </location>
</feature>
<evidence type="ECO:0000256" key="6">
    <source>
        <dbReference type="SAM" id="Phobius"/>
    </source>
</evidence>
<evidence type="ECO:0000256" key="1">
    <source>
        <dbReference type="ARBA" id="ARBA00004167"/>
    </source>
</evidence>